<evidence type="ECO:0000313" key="2">
    <source>
        <dbReference type="EMBL" id="QHS86872.1"/>
    </source>
</evidence>
<organism evidence="2">
    <name type="scientific">viral metagenome</name>
    <dbReference type="NCBI Taxonomy" id="1070528"/>
    <lineage>
        <taxon>unclassified sequences</taxon>
        <taxon>metagenomes</taxon>
        <taxon>organismal metagenomes</taxon>
    </lineage>
</organism>
<keyword evidence="1" id="KW-0472">Membrane</keyword>
<dbReference type="EMBL" id="MN739064">
    <property type="protein sequence ID" value="QHS86872.1"/>
    <property type="molecule type" value="Genomic_DNA"/>
</dbReference>
<reference evidence="2" key="1">
    <citation type="journal article" date="2020" name="Nature">
        <title>Giant virus diversity and host interactions through global metagenomics.</title>
        <authorList>
            <person name="Schulz F."/>
            <person name="Roux S."/>
            <person name="Paez-Espino D."/>
            <person name="Jungbluth S."/>
            <person name="Walsh D.A."/>
            <person name="Denef V.J."/>
            <person name="McMahon K.D."/>
            <person name="Konstantinidis K.T."/>
            <person name="Eloe-Fadrosh E.A."/>
            <person name="Kyrpides N.C."/>
            <person name="Woyke T."/>
        </authorList>
    </citation>
    <scope>NUCLEOTIDE SEQUENCE</scope>
    <source>
        <strain evidence="2">GVMAG-M-3300009422-16</strain>
    </source>
</reference>
<name>A0A6C0B486_9ZZZZ</name>
<protein>
    <submittedName>
        <fullName evidence="2">Uncharacterized protein</fullName>
    </submittedName>
</protein>
<dbReference type="AlphaFoldDB" id="A0A6C0B486"/>
<evidence type="ECO:0000256" key="1">
    <source>
        <dbReference type="SAM" id="Phobius"/>
    </source>
</evidence>
<keyword evidence="1" id="KW-1133">Transmembrane helix</keyword>
<accession>A0A6C0B486</accession>
<proteinExistence type="predicted"/>
<sequence>MIFICIELYKSNLLYLNLNEIIKITVVYMALYIAGQLITMTIGRHLLSKAINDSTSNIYSSLSSIYYYSKSAKKLIKELDIENKLRTIETTCTTLDESCIKSRSVENCLEAIHEIILNIKCDLNIINKKLAKHKKKYFNSWRSLNVKKHISDLEFHCGILDKRYDLLANTITILHNNNI</sequence>
<keyword evidence="1" id="KW-0812">Transmembrane</keyword>
<feature type="transmembrane region" description="Helical" evidence="1">
    <location>
        <begin position="21"/>
        <end position="42"/>
    </location>
</feature>